<comment type="caution">
    <text evidence="7">The sequence shown here is derived from an EMBL/GenBank/DDBJ whole genome shotgun (WGS) entry which is preliminary data.</text>
</comment>
<dbReference type="InterPro" id="IPR012337">
    <property type="entry name" value="RNaseH-like_sf"/>
</dbReference>
<evidence type="ECO:0000259" key="5">
    <source>
        <dbReference type="PROSITE" id="PS50158"/>
    </source>
</evidence>
<dbReference type="GO" id="GO:0008233">
    <property type="term" value="F:peptidase activity"/>
    <property type="evidence" value="ECO:0007669"/>
    <property type="project" value="UniProtKB-KW"/>
</dbReference>
<dbReference type="InterPro" id="IPR054722">
    <property type="entry name" value="PolX-like_BBD"/>
</dbReference>
<dbReference type="SMART" id="SM00343">
    <property type="entry name" value="ZnF_C2HC"/>
    <property type="match status" value="1"/>
</dbReference>
<dbReference type="EMBL" id="BKCJ010003793">
    <property type="protein sequence ID" value="GEU57217.1"/>
    <property type="molecule type" value="Genomic_DNA"/>
</dbReference>
<dbReference type="GO" id="GO:0008270">
    <property type="term" value="F:zinc ion binding"/>
    <property type="evidence" value="ECO:0007669"/>
    <property type="project" value="UniProtKB-KW"/>
</dbReference>
<sequence>MFYDGCGDLGTLAENLMTTSSANNSVFRGFFEKQKLTGPNFIDWYRQLRIVLSIEDKLNYLEQPIPPAHVAHAGQHVAPEILAAHTAWIKGSKEIVGLMLMTMDPEIQRHLENLHAHEMLLELKTLFAQQAEQELLQTTRDFHSYKQEKGQSVSSYVLKMKGYIDNLERLGHPVTLDLGVSLILIGLRKEFDGFVQNYNVHSLRKTINELHATLKLHEQTTPKNNAPALHTIRADQDSPPPKREDPAKDSICHECGETGHWKRNCPLYLAELLKKKKNVTSGAGCSGIFVIELNTILNRSWIYDTGCGTHICNTTHGLRASRKLKPGALSLYVGNGQRKVVEAIGVFYLCLPSGLEIVLNNCHYAPSITRGVIYVSCLYEDGFINHFMNNTIQVSRNNMVYFSAILRDGKMARKPYTHNMERAKDLLGLIHTNVCGLFKIMSRQGANYFVTFTDNFSRYGYVYLLKHKHEVFETFKVFQKEVENQLGKTIKSLRSDRGGEYMSQEFLDHLKDHGNIAHRTPPYTPQHNGMLERRNRTVLAMRDSLTKPDKLEPRSIKCIFIGYPNETMGYSFHYPPKNKVLVARNTEFVENSLITQEASGSLEDLEIIQEEDMHPSIDTSLNHKEDDQEIDKPQSDIVLIRRSTKTRHAPDHMCLYIDVEEHELGDLEMQFMKDNEVWVLVDLPPNGKTVGSKWLFKKKTDMDGVVHTYKARLVAKGYTQTLGIDYEETFSPVADIRAIRILKAIAAYYDYHIWKMDVKISILNGYLNEEVYEEQPEGFVNLKYPNRTGYVFILNGGVVDWKSAKQSIFTTSSAEAEYIAAFDASKEAVWVRKFIFGHGFVPTIKEPISMYCDNTGAIAIANESEFTKGARNVRAKVHYLREVIEYGDVKLEKVNTDDNLADHFTKALAFPKHSEYTRNIEMLPASSLI</sequence>
<dbReference type="AlphaFoldDB" id="A0A6L2L8P8"/>
<dbReference type="GO" id="GO:0006508">
    <property type="term" value="P:proteolysis"/>
    <property type="evidence" value="ECO:0007669"/>
    <property type="project" value="UniProtKB-KW"/>
</dbReference>
<keyword evidence="3" id="KW-0378">Hydrolase</keyword>
<dbReference type="Pfam" id="PF00665">
    <property type="entry name" value="rve"/>
    <property type="match status" value="1"/>
</dbReference>
<accession>A0A6L2L8P8</accession>
<dbReference type="InterPro" id="IPR039537">
    <property type="entry name" value="Retrotran_Ty1/copia-like"/>
</dbReference>
<evidence type="ECO:0000256" key="4">
    <source>
        <dbReference type="PROSITE-ProRule" id="PRU00047"/>
    </source>
</evidence>
<protein>
    <recommendedName>
        <fullName evidence="8">Retrotransposon protein, putative, Ty1-copia subclass</fullName>
    </recommendedName>
</protein>
<dbReference type="InterPro" id="IPR057670">
    <property type="entry name" value="SH3_retrovirus"/>
</dbReference>
<evidence type="ECO:0008006" key="8">
    <source>
        <dbReference type="Google" id="ProtNLM"/>
    </source>
</evidence>
<evidence type="ECO:0000313" key="7">
    <source>
        <dbReference type="EMBL" id="GEU57217.1"/>
    </source>
</evidence>
<evidence type="ECO:0000256" key="3">
    <source>
        <dbReference type="ARBA" id="ARBA00022801"/>
    </source>
</evidence>
<dbReference type="InterPro" id="IPR013103">
    <property type="entry name" value="RVT_2"/>
</dbReference>
<dbReference type="InterPro" id="IPR036875">
    <property type="entry name" value="Znf_CCHC_sf"/>
</dbReference>
<evidence type="ECO:0000259" key="6">
    <source>
        <dbReference type="PROSITE" id="PS50994"/>
    </source>
</evidence>
<dbReference type="InterPro" id="IPR001878">
    <property type="entry name" value="Znf_CCHC"/>
</dbReference>
<dbReference type="Pfam" id="PF22936">
    <property type="entry name" value="Pol_BBD"/>
    <property type="match status" value="1"/>
</dbReference>
<proteinExistence type="predicted"/>
<dbReference type="GO" id="GO:0003676">
    <property type="term" value="F:nucleic acid binding"/>
    <property type="evidence" value="ECO:0007669"/>
    <property type="project" value="InterPro"/>
</dbReference>
<dbReference type="PROSITE" id="PS50158">
    <property type="entry name" value="ZF_CCHC"/>
    <property type="match status" value="1"/>
</dbReference>
<dbReference type="SUPFAM" id="SSF57756">
    <property type="entry name" value="Retrovirus zinc finger-like domains"/>
    <property type="match status" value="1"/>
</dbReference>
<name>A0A6L2L8P8_TANCI</name>
<dbReference type="Pfam" id="PF25597">
    <property type="entry name" value="SH3_retrovirus"/>
    <property type="match status" value="1"/>
</dbReference>
<dbReference type="PANTHER" id="PTHR42648">
    <property type="entry name" value="TRANSPOSASE, PUTATIVE-RELATED"/>
    <property type="match status" value="1"/>
</dbReference>
<dbReference type="Gene3D" id="3.30.420.10">
    <property type="entry name" value="Ribonuclease H-like superfamily/Ribonuclease H"/>
    <property type="match status" value="1"/>
</dbReference>
<evidence type="ECO:0000256" key="2">
    <source>
        <dbReference type="ARBA" id="ARBA00022723"/>
    </source>
</evidence>
<organism evidence="7">
    <name type="scientific">Tanacetum cinerariifolium</name>
    <name type="common">Dalmatian daisy</name>
    <name type="synonym">Chrysanthemum cinerariifolium</name>
    <dbReference type="NCBI Taxonomy" id="118510"/>
    <lineage>
        <taxon>Eukaryota</taxon>
        <taxon>Viridiplantae</taxon>
        <taxon>Streptophyta</taxon>
        <taxon>Embryophyta</taxon>
        <taxon>Tracheophyta</taxon>
        <taxon>Spermatophyta</taxon>
        <taxon>Magnoliopsida</taxon>
        <taxon>eudicotyledons</taxon>
        <taxon>Gunneridae</taxon>
        <taxon>Pentapetalae</taxon>
        <taxon>asterids</taxon>
        <taxon>campanulids</taxon>
        <taxon>Asterales</taxon>
        <taxon>Asteraceae</taxon>
        <taxon>Asteroideae</taxon>
        <taxon>Anthemideae</taxon>
        <taxon>Anthemidinae</taxon>
        <taxon>Tanacetum</taxon>
    </lineage>
</organism>
<dbReference type="PROSITE" id="PS50994">
    <property type="entry name" value="INTEGRASE"/>
    <property type="match status" value="1"/>
</dbReference>
<keyword evidence="4" id="KW-0863">Zinc-finger</keyword>
<keyword evidence="2" id="KW-0479">Metal-binding</keyword>
<dbReference type="Pfam" id="PF14223">
    <property type="entry name" value="Retrotran_gag_2"/>
    <property type="match status" value="1"/>
</dbReference>
<feature type="domain" description="Integrase catalytic" evidence="6">
    <location>
        <begin position="411"/>
        <end position="538"/>
    </location>
</feature>
<dbReference type="CDD" id="cd09272">
    <property type="entry name" value="RNase_HI_RT_Ty1"/>
    <property type="match status" value="1"/>
</dbReference>
<dbReference type="Pfam" id="PF00098">
    <property type="entry name" value="zf-CCHC"/>
    <property type="match status" value="1"/>
</dbReference>
<dbReference type="Gene3D" id="4.10.60.10">
    <property type="entry name" value="Zinc finger, CCHC-type"/>
    <property type="match status" value="1"/>
</dbReference>
<dbReference type="SUPFAM" id="SSF53098">
    <property type="entry name" value="Ribonuclease H-like"/>
    <property type="match status" value="1"/>
</dbReference>
<feature type="domain" description="CCHC-type" evidence="5">
    <location>
        <begin position="252"/>
        <end position="266"/>
    </location>
</feature>
<dbReference type="Pfam" id="PF07727">
    <property type="entry name" value="RVT_2"/>
    <property type="match status" value="1"/>
</dbReference>
<dbReference type="InterPro" id="IPR036397">
    <property type="entry name" value="RNaseH_sf"/>
</dbReference>
<gene>
    <name evidence="7" type="ORF">Tci_029195</name>
</gene>
<dbReference type="PANTHER" id="PTHR42648:SF27">
    <property type="entry name" value="RNA-DIRECTED DNA POLYMERASE"/>
    <property type="match status" value="1"/>
</dbReference>
<keyword evidence="4" id="KW-0862">Zinc</keyword>
<evidence type="ECO:0000256" key="1">
    <source>
        <dbReference type="ARBA" id="ARBA00022670"/>
    </source>
</evidence>
<keyword evidence="1" id="KW-0645">Protease</keyword>
<reference evidence="7" key="1">
    <citation type="journal article" date="2019" name="Sci. Rep.">
        <title>Draft genome of Tanacetum cinerariifolium, the natural source of mosquito coil.</title>
        <authorList>
            <person name="Yamashiro T."/>
            <person name="Shiraishi A."/>
            <person name="Satake H."/>
            <person name="Nakayama K."/>
        </authorList>
    </citation>
    <scope>NUCLEOTIDE SEQUENCE</scope>
</reference>
<dbReference type="GO" id="GO:0015074">
    <property type="term" value="P:DNA integration"/>
    <property type="evidence" value="ECO:0007669"/>
    <property type="project" value="InterPro"/>
</dbReference>
<dbReference type="InterPro" id="IPR001584">
    <property type="entry name" value="Integrase_cat-core"/>
</dbReference>